<feature type="compositionally biased region" description="Basic and acidic residues" evidence="1">
    <location>
        <begin position="118"/>
        <end position="127"/>
    </location>
</feature>
<keyword evidence="2" id="KW-0812">Transmembrane</keyword>
<feature type="compositionally biased region" description="Acidic residues" evidence="1">
    <location>
        <begin position="106"/>
        <end position="117"/>
    </location>
</feature>
<evidence type="ECO:0000313" key="4">
    <source>
        <dbReference type="Proteomes" id="UP001642484"/>
    </source>
</evidence>
<evidence type="ECO:0000256" key="1">
    <source>
        <dbReference type="SAM" id="MobiDB-lite"/>
    </source>
</evidence>
<reference evidence="3 4" key="1">
    <citation type="submission" date="2024-02" db="EMBL/GenBank/DDBJ databases">
        <authorList>
            <person name="Chen Y."/>
            <person name="Shah S."/>
            <person name="Dougan E. K."/>
            <person name="Thang M."/>
            <person name="Chan C."/>
        </authorList>
    </citation>
    <scope>NUCLEOTIDE SEQUENCE [LARGE SCALE GENOMIC DNA]</scope>
</reference>
<protein>
    <submittedName>
        <fullName evidence="3">Uncharacterized protein</fullName>
    </submittedName>
</protein>
<name>A0ABP0QSG4_9DINO</name>
<keyword evidence="2" id="KW-1133">Transmembrane helix</keyword>
<feature type="region of interest" description="Disordered" evidence="1">
    <location>
        <begin position="99"/>
        <end position="160"/>
    </location>
</feature>
<keyword evidence="2" id="KW-0472">Membrane</keyword>
<organism evidence="3 4">
    <name type="scientific">Durusdinium trenchii</name>
    <dbReference type="NCBI Taxonomy" id="1381693"/>
    <lineage>
        <taxon>Eukaryota</taxon>
        <taxon>Sar</taxon>
        <taxon>Alveolata</taxon>
        <taxon>Dinophyceae</taxon>
        <taxon>Suessiales</taxon>
        <taxon>Symbiodiniaceae</taxon>
        <taxon>Durusdinium</taxon>
    </lineage>
</organism>
<comment type="caution">
    <text evidence="3">The sequence shown here is derived from an EMBL/GenBank/DDBJ whole genome shotgun (WGS) entry which is preliminary data.</text>
</comment>
<dbReference type="Proteomes" id="UP001642484">
    <property type="component" value="Unassembled WGS sequence"/>
</dbReference>
<evidence type="ECO:0000256" key="2">
    <source>
        <dbReference type="SAM" id="Phobius"/>
    </source>
</evidence>
<keyword evidence="4" id="KW-1185">Reference proteome</keyword>
<gene>
    <name evidence="3" type="ORF">CCMP2556_LOCUS43502</name>
</gene>
<feature type="transmembrane region" description="Helical" evidence="2">
    <location>
        <begin position="221"/>
        <end position="239"/>
    </location>
</feature>
<proteinExistence type="predicted"/>
<sequence length="261" mass="29856">MAELDPEIDWHLERRAALASLEAVPSLGDEEVRQRWQQHIEGSWDPERAAKRIHWLISRLQMQGFNQPEEPNAFGSKIPEAPLAPPVQMAELLEMAKKDQAHQVEVQEEVEPEMEPTSDEREEKQAFDFDGWTQESHYERRRRERRKRRHGRGDERDEKPHDSVAADEFLGGLLHDRSKLGLFFGWLVGRIVVFLLALISTRLGTPIPMDSEIMQLLGAPVHWLLACVAAAWLGSLAVTRFESHSTWKIGCLAACVFTLVV</sequence>
<accession>A0ABP0QSG4</accession>
<feature type="transmembrane region" description="Helical" evidence="2">
    <location>
        <begin position="180"/>
        <end position="201"/>
    </location>
</feature>
<feature type="compositionally biased region" description="Basic residues" evidence="1">
    <location>
        <begin position="139"/>
        <end position="151"/>
    </location>
</feature>
<dbReference type="EMBL" id="CAXAMN010024862">
    <property type="protein sequence ID" value="CAK9090518.1"/>
    <property type="molecule type" value="Genomic_DNA"/>
</dbReference>
<evidence type="ECO:0000313" key="3">
    <source>
        <dbReference type="EMBL" id="CAK9090518.1"/>
    </source>
</evidence>